<keyword evidence="2" id="KW-1185">Reference proteome</keyword>
<gene>
    <name evidence="1" type="ORF">DFR39_104134</name>
</gene>
<dbReference type="EMBL" id="SNXE01000004">
    <property type="protein sequence ID" value="TDP09573.1"/>
    <property type="molecule type" value="Genomic_DNA"/>
</dbReference>
<evidence type="ECO:0000313" key="2">
    <source>
        <dbReference type="Proteomes" id="UP000295357"/>
    </source>
</evidence>
<comment type="caution">
    <text evidence="1">The sequence shown here is derived from an EMBL/GenBank/DDBJ whole genome shotgun (WGS) entry which is preliminary data.</text>
</comment>
<proteinExistence type="predicted"/>
<accession>A0A4R6N342</accession>
<name>A0A4R6N342_9BURK</name>
<protein>
    <submittedName>
        <fullName evidence="1">Uncharacterized protein</fullName>
    </submittedName>
</protein>
<reference evidence="1 2" key="1">
    <citation type="submission" date="2019-03" db="EMBL/GenBank/DDBJ databases">
        <title>Genomic Encyclopedia of Type Strains, Phase IV (KMG-IV): sequencing the most valuable type-strain genomes for metagenomic binning, comparative biology and taxonomic classification.</title>
        <authorList>
            <person name="Goeker M."/>
        </authorList>
    </citation>
    <scope>NUCLEOTIDE SEQUENCE [LARGE SCALE GENOMIC DNA]</scope>
    <source>
        <strain evidence="1 2">DSM 25082</strain>
    </source>
</reference>
<dbReference type="OrthoDB" id="9130721at2"/>
<dbReference type="RefSeq" id="WP_133603554.1">
    <property type="nucleotide sequence ID" value="NZ_JAUFPJ010000004.1"/>
</dbReference>
<sequence length="241" mass="25129">MLQTLTFSGPRLINAAASFFRYESGSAGGADESIRVRADGADLGLYFPGDAIELPQACSTWEISPTSGACAGIVRLGVGRVQSARLVGNVRVIDAERDKVAAGVCFRAAPSATGNAPVCQIYNPAASGRNLFIMSARGGALAADSWGVRVTTTQHATIASAGPNLSVVSAAAPVALVRTDATAAAVAAPRFYASGYMQANQDAGVEFRRPLMIPPGFGIDFYINAPSNTLRANFEWEEWPA</sequence>
<organism evidence="1 2">
    <name type="scientific">Roseateles asaccharophilus</name>
    <dbReference type="NCBI Taxonomy" id="582607"/>
    <lineage>
        <taxon>Bacteria</taxon>
        <taxon>Pseudomonadati</taxon>
        <taxon>Pseudomonadota</taxon>
        <taxon>Betaproteobacteria</taxon>
        <taxon>Burkholderiales</taxon>
        <taxon>Sphaerotilaceae</taxon>
        <taxon>Roseateles</taxon>
    </lineage>
</organism>
<evidence type="ECO:0000313" key="1">
    <source>
        <dbReference type="EMBL" id="TDP09573.1"/>
    </source>
</evidence>
<dbReference type="Proteomes" id="UP000295357">
    <property type="component" value="Unassembled WGS sequence"/>
</dbReference>
<dbReference type="AlphaFoldDB" id="A0A4R6N342"/>